<reference evidence="5 6" key="1">
    <citation type="journal article" date="2012" name="New Phytol.">
        <title>Insight into trade-off between wood decay and parasitism from the genome of a fungal forest pathogen.</title>
        <authorList>
            <person name="Olson A."/>
            <person name="Aerts A."/>
            <person name="Asiegbu F."/>
            <person name="Belbahri L."/>
            <person name="Bouzid O."/>
            <person name="Broberg A."/>
            <person name="Canback B."/>
            <person name="Coutinho P.M."/>
            <person name="Cullen D."/>
            <person name="Dalman K."/>
            <person name="Deflorio G."/>
            <person name="van Diepen L.T."/>
            <person name="Dunand C."/>
            <person name="Duplessis S."/>
            <person name="Durling M."/>
            <person name="Gonthier P."/>
            <person name="Grimwood J."/>
            <person name="Fossdal C.G."/>
            <person name="Hansson D."/>
            <person name="Henrissat B."/>
            <person name="Hietala A."/>
            <person name="Himmelstrand K."/>
            <person name="Hoffmeister D."/>
            <person name="Hogberg N."/>
            <person name="James T.Y."/>
            <person name="Karlsson M."/>
            <person name="Kohler A."/>
            <person name="Kues U."/>
            <person name="Lee Y.H."/>
            <person name="Lin Y.C."/>
            <person name="Lind M."/>
            <person name="Lindquist E."/>
            <person name="Lombard V."/>
            <person name="Lucas S."/>
            <person name="Lunden K."/>
            <person name="Morin E."/>
            <person name="Murat C."/>
            <person name="Park J."/>
            <person name="Raffaello T."/>
            <person name="Rouze P."/>
            <person name="Salamov A."/>
            <person name="Schmutz J."/>
            <person name="Solheim H."/>
            <person name="Stahlberg J."/>
            <person name="Velez H."/>
            <person name="de Vries R.P."/>
            <person name="Wiebenga A."/>
            <person name="Woodward S."/>
            <person name="Yakovlev I."/>
            <person name="Garbelotto M."/>
            <person name="Martin F."/>
            <person name="Grigoriev I.V."/>
            <person name="Stenlid J."/>
        </authorList>
    </citation>
    <scope>NUCLEOTIDE SEQUENCE [LARGE SCALE GENOMIC DNA]</scope>
    <source>
        <strain evidence="5 6">TC 32-1</strain>
    </source>
</reference>
<dbReference type="GO" id="GO:0008270">
    <property type="term" value="F:zinc ion binding"/>
    <property type="evidence" value="ECO:0007669"/>
    <property type="project" value="InterPro"/>
</dbReference>
<name>W4JZP3_HETIT</name>
<dbReference type="CDD" id="cd12148">
    <property type="entry name" value="fungal_TF_MHR"/>
    <property type="match status" value="1"/>
</dbReference>
<dbReference type="InterPro" id="IPR007219">
    <property type="entry name" value="XnlR_reg_dom"/>
</dbReference>
<evidence type="ECO:0000313" key="6">
    <source>
        <dbReference type="Proteomes" id="UP000030671"/>
    </source>
</evidence>
<dbReference type="InParanoid" id="W4JZP3"/>
<dbReference type="Pfam" id="PF00172">
    <property type="entry name" value="Zn_clus"/>
    <property type="match status" value="1"/>
</dbReference>
<dbReference type="Gene3D" id="4.10.240.10">
    <property type="entry name" value="Zn(2)-C6 fungal-type DNA-binding domain"/>
    <property type="match status" value="1"/>
</dbReference>
<dbReference type="SUPFAM" id="SSF57701">
    <property type="entry name" value="Zn2/Cys6 DNA-binding domain"/>
    <property type="match status" value="1"/>
</dbReference>
<feature type="compositionally biased region" description="Polar residues" evidence="3">
    <location>
        <begin position="73"/>
        <end position="115"/>
    </location>
</feature>
<dbReference type="PANTHER" id="PTHR47783:SF1">
    <property type="entry name" value="ZN(II)2CYS6 TRANSCRIPTION FACTOR (EUROFUNG)"/>
    <property type="match status" value="1"/>
</dbReference>
<dbReference type="GO" id="GO:0000981">
    <property type="term" value="F:DNA-binding transcription factor activity, RNA polymerase II-specific"/>
    <property type="evidence" value="ECO:0007669"/>
    <property type="project" value="InterPro"/>
</dbReference>
<dbReference type="AlphaFoldDB" id="W4JZP3"/>
<dbReference type="Pfam" id="PF04082">
    <property type="entry name" value="Fungal_trans"/>
    <property type="match status" value="1"/>
</dbReference>
<gene>
    <name evidence="5" type="ORF">HETIRDRAFT_323554</name>
</gene>
<dbReference type="InterPro" id="IPR001138">
    <property type="entry name" value="Zn2Cys6_DnaBD"/>
</dbReference>
<evidence type="ECO:0000256" key="2">
    <source>
        <dbReference type="ARBA" id="ARBA00023242"/>
    </source>
</evidence>
<dbReference type="HOGENOM" id="CLU_007073_1_0_1"/>
<dbReference type="EMBL" id="KI925461">
    <property type="protein sequence ID" value="ETW78560.1"/>
    <property type="molecule type" value="Genomic_DNA"/>
</dbReference>
<dbReference type="Proteomes" id="UP000030671">
    <property type="component" value="Unassembled WGS sequence"/>
</dbReference>
<evidence type="ECO:0000256" key="3">
    <source>
        <dbReference type="SAM" id="MobiDB-lite"/>
    </source>
</evidence>
<evidence type="ECO:0000256" key="1">
    <source>
        <dbReference type="ARBA" id="ARBA00022723"/>
    </source>
</evidence>
<feature type="domain" description="Zn(2)-C6 fungal-type" evidence="4">
    <location>
        <begin position="2"/>
        <end position="32"/>
    </location>
</feature>
<keyword evidence="6" id="KW-1185">Reference proteome</keyword>
<evidence type="ECO:0000259" key="4">
    <source>
        <dbReference type="PROSITE" id="PS50048"/>
    </source>
</evidence>
<keyword evidence="2" id="KW-0539">Nucleus</keyword>
<dbReference type="PROSITE" id="PS00463">
    <property type="entry name" value="ZN2_CY6_FUNGAL_1"/>
    <property type="match status" value="1"/>
</dbReference>
<dbReference type="PANTHER" id="PTHR47783">
    <property type="entry name" value="ZN(II)2CYS6 TRANSCRIPTION FACTOR (EUROFUNG)-RELATED"/>
    <property type="match status" value="1"/>
</dbReference>
<dbReference type="SMART" id="SM00906">
    <property type="entry name" value="Fungal_trans"/>
    <property type="match status" value="1"/>
</dbReference>
<dbReference type="RefSeq" id="XP_009548895.1">
    <property type="nucleotide sequence ID" value="XM_009550600.1"/>
</dbReference>
<dbReference type="PROSITE" id="PS50048">
    <property type="entry name" value="ZN2_CY6_FUNGAL_2"/>
    <property type="match status" value="1"/>
</dbReference>
<proteinExistence type="predicted"/>
<evidence type="ECO:0000313" key="5">
    <source>
        <dbReference type="EMBL" id="ETW78560.1"/>
    </source>
</evidence>
<keyword evidence="1" id="KW-0479">Metal-binding</keyword>
<organism evidence="5 6">
    <name type="scientific">Heterobasidion irregulare (strain TC 32-1)</name>
    <dbReference type="NCBI Taxonomy" id="747525"/>
    <lineage>
        <taxon>Eukaryota</taxon>
        <taxon>Fungi</taxon>
        <taxon>Dikarya</taxon>
        <taxon>Basidiomycota</taxon>
        <taxon>Agaricomycotina</taxon>
        <taxon>Agaricomycetes</taxon>
        <taxon>Russulales</taxon>
        <taxon>Bondarzewiaceae</taxon>
        <taxon>Heterobasidion</taxon>
        <taxon>Heterobasidion annosum species complex</taxon>
    </lineage>
</organism>
<dbReference type="GO" id="GO:0006351">
    <property type="term" value="P:DNA-templated transcription"/>
    <property type="evidence" value="ECO:0007669"/>
    <property type="project" value="InterPro"/>
</dbReference>
<dbReference type="CDD" id="cd00067">
    <property type="entry name" value="GAL4"/>
    <property type="match status" value="1"/>
</dbReference>
<dbReference type="STRING" id="747525.W4JZP3"/>
<feature type="non-terminal residue" evidence="5">
    <location>
        <position position="1"/>
    </location>
</feature>
<accession>W4JZP3</accession>
<dbReference type="eggNOG" id="ENOG502RYZ7">
    <property type="taxonomic scope" value="Eukaryota"/>
</dbReference>
<dbReference type="GeneID" id="20670972"/>
<dbReference type="SMART" id="SM00066">
    <property type="entry name" value="GAL4"/>
    <property type="match status" value="1"/>
</dbReference>
<feature type="region of interest" description="Disordered" evidence="3">
    <location>
        <begin position="62"/>
        <end position="125"/>
    </location>
</feature>
<dbReference type="OrthoDB" id="2428527at2759"/>
<sequence>VACHRCRAKRGRCTGEKPVCGACAKAEAECTWPDGRRRKRTRREMEEEEKIEKDRQIVLHGHNARQRVLIPSEPSTSSAVPWNMSPPSRTPQWDSHNTRDPPTSWVQDESSTSPDFHTRPTVQYPGEHTISNATTYSSSNEPINLAHVYNHSHNPTDGDSTSTKDLELYYYRFSGQPGSTAIHPGINRISLRLQSRGNAMRSRAAAPIPSGQAVVHVPSRPENMFDEQGLPLPYIHLPLLDTFFRSISRHFPSVSRKRMEERLETGTMSAFLLNCTDFICIFRFHDPGKEDPVKACAPFITKAQELIVPLLHIPTTDVVTGLLLLAWSNYGQNSESGLWAHVLLRMAIRMAMDLGLHEVSEIYESSAHLVRTRLLFWSLFMYDRILSFNTGRPPSIPEDIIEIPLPSDPDFFPEPARTNDPAASDEPVEPVPFHYTVRLMVLCGRIATVLNGSRGRLRTLGGGAENPDALSALQLQLVQFYATLPESLRWSVDTFKHQEARGHGGTFIMLHTWANAVMALTYHPELTSSHSGVETPLTQNIDRSIRLSLSCSRAVSECMIYADLFQTTSYVCSSPLAFIYDMKTSLLNRPTATTSTAETTPSAELILKSQAQESLKALIKALQCMDHYWAGINYVCTILEQRASGLAPIDASSRAQRTFIALPDQGLLHRFTSPNLPHDTSPPTETSLSASMAREALEQSKQSYSVDDLLSTYTIEEIYVQPAALFDLEQLITL</sequence>
<dbReference type="GO" id="GO:0003677">
    <property type="term" value="F:DNA binding"/>
    <property type="evidence" value="ECO:0007669"/>
    <property type="project" value="InterPro"/>
</dbReference>
<dbReference type="InterPro" id="IPR036864">
    <property type="entry name" value="Zn2-C6_fun-type_DNA-bd_sf"/>
</dbReference>
<dbReference type="KEGG" id="hir:HETIRDRAFT_323554"/>
<protein>
    <recommendedName>
        <fullName evidence="4">Zn(2)-C6 fungal-type domain-containing protein</fullName>
    </recommendedName>
</protein>